<reference evidence="1 3" key="2">
    <citation type="submission" date="2018-11" db="EMBL/GenBank/DDBJ databases">
        <authorList>
            <consortium name="Pathogen Informatics"/>
        </authorList>
    </citation>
    <scope>NUCLEOTIDE SEQUENCE [LARGE SCALE GENOMIC DNA]</scope>
</reference>
<name>A0A0N4UBI7_DRAME</name>
<dbReference type="WBParaSite" id="DME_0000456701-mRNA-1">
    <property type="protein sequence ID" value="DME_0000456701-mRNA-1"/>
    <property type="gene ID" value="DME_0000456701"/>
</dbReference>
<proteinExistence type="predicted"/>
<evidence type="ECO:0000313" key="4">
    <source>
        <dbReference type="WBParaSite" id="DME_0000456701-mRNA-1"/>
    </source>
</evidence>
<dbReference type="AlphaFoldDB" id="A0A0N4UBI7"/>
<evidence type="ECO:0000313" key="2">
    <source>
        <dbReference type="Proteomes" id="UP000038040"/>
    </source>
</evidence>
<keyword evidence="3" id="KW-1185">Reference proteome</keyword>
<reference evidence="4" key="1">
    <citation type="submission" date="2017-02" db="UniProtKB">
        <authorList>
            <consortium name="WormBaseParasite"/>
        </authorList>
    </citation>
    <scope>IDENTIFICATION</scope>
</reference>
<dbReference type="Proteomes" id="UP000274756">
    <property type="component" value="Unassembled WGS sequence"/>
</dbReference>
<dbReference type="Proteomes" id="UP000038040">
    <property type="component" value="Unplaced"/>
</dbReference>
<organism evidence="2 4">
    <name type="scientific">Dracunculus medinensis</name>
    <name type="common">Guinea worm</name>
    <dbReference type="NCBI Taxonomy" id="318479"/>
    <lineage>
        <taxon>Eukaryota</taxon>
        <taxon>Metazoa</taxon>
        <taxon>Ecdysozoa</taxon>
        <taxon>Nematoda</taxon>
        <taxon>Chromadorea</taxon>
        <taxon>Rhabditida</taxon>
        <taxon>Spirurina</taxon>
        <taxon>Dracunculoidea</taxon>
        <taxon>Dracunculidae</taxon>
        <taxon>Dracunculus</taxon>
    </lineage>
</organism>
<evidence type="ECO:0000313" key="1">
    <source>
        <dbReference type="EMBL" id="VDN58477.1"/>
    </source>
</evidence>
<sequence>MANVTTRFFADVSSCVKLQRACDIVSTLNDRIDISLDSARQVREGLEIIEDWFSKYHTNYTRFLRLAVPNEQYYSLDHKYIDSSYDVLIQYIVCGFGNLIKCMEKHEQRGLTQDFSVQKIHCGYKAIIIFRDQYLSVLLQFIITTIYGKEIISGKKNYPLQANNNPFTQKNNKEISNLFENEEKSFSLIDDNKKSFTCSRSFSIVDDNKSDNEINKSNELESDLIEDRGNINELEPTKIDERSLPLFFFDNIETGDEISPQNENNFGILYPSMFANQSIMVIRQAWDAYIKTLEQKVRISDI</sequence>
<gene>
    <name evidence="1" type="ORF">DME_LOCUS8450</name>
</gene>
<evidence type="ECO:0000313" key="3">
    <source>
        <dbReference type="Proteomes" id="UP000274756"/>
    </source>
</evidence>
<accession>A0A0N4UBI7</accession>
<dbReference type="EMBL" id="UYYG01001168">
    <property type="protein sequence ID" value="VDN58477.1"/>
    <property type="molecule type" value="Genomic_DNA"/>
</dbReference>
<protein>
    <submittedName>
        <fullName evidence="1 4">Uncharacterized protein</fullName>
    </submittedName>
</protein>